<comment type="subcellular location">
    <subcellularLocation>
        <location evidence="1">Secreted</location>
    </subcellularLocation>
</comment>
<evidence type="ECO:0000313" key="12">
    <source>
        <dbReference type="Proteomes" id="UP000447434"/>
    </source>
</evidence>
<dbReference type="GO" id="GO:0005576">
    <property type="term" value="C:extracellular region"/>
    <property type="evidence" value="ECO:0007669"/>
    <property type="project" value="UniProtKB-SubCell"/>
</dbReference>
<dbReference type="Proteomes" id="UP000447434">
    <property type="component" value="Chromosome 2"/>
</dbReference>
<dbReference type="EMBL" id="WOCE01000002">
    <property type="protein sequence ID" value="KAE9619975.1"/>
    <property type="molecule type" value="Genomic_DNA"/>
</dbReference>
<keyword evidence="12" id="KW-1185">Reference proteome</keyword>
<proteinExistence type="inferred from homology"/>
<sequence>MDQRHIFVIVMLSIFMFLFKQSYCSTTVNKSGGEEEEGDRILELPGQPKVSFKQFSGYVTVNHVAGRALFYWLTEATHNPLTKPLLIWLNGGPGCSSVAYGASEEIGPFRINKTASGLYANKFSWNTVANLLFLEAPAGVGFSYTNQSSDLFDTGDRRTAEDSLEFIIQWLKRFPRYKNRELYISGESYAGHYVPQLAKEILAYNAKAKYHINLKGIMVGNAVTDNYYDNLGTVTYWWSHAMISDQTYKQLISTCDFHRQKESDECESLYSYAMDQEFGNIDQYNIYASPCNNSDPTYSFTRHAMQLPHRRHKGFRQLSGYDPCSEKYAEIYYNRVDVQKALHANTTSISYKWTACSEVLNRNWNDTEVSILPIYRHLIAHGIRVWVFSGDVDSVVPVTATRYSLEQLKLATKIPWYPWYVKNQVGGWTEVYEGLTFATVRGAGHEVPLFKPRAALQLFKSFIAGNPLPRY</sequence>
<accession>A0A6A4QYW7</accession>
<dbReference type="PROSITE" id="PS00560">
    <property type="entry name" value="CARBOXYPEPT_SER_HIS"/>
    <property type="match status" value="1"/>
</dbReference>
<organism evidence="11 12">
    <name type="scientific">Lupinus albus</name>
    <name type="common">White lupine</name>
    <name type="synonym">Lupinus termis</name>
    <dbReference type="NCBI Taxonomy" id="3870"/>
    <lineage>
        <taxon>Eukaryota</taxon>
        <taxon>Viridiplantae</taxon>
        <taxon>Streptophyta</taxon>
        <taxon>Embryophyta</taxon>
        <taxon>Tracheophyta</taxon>
        <taxon>Spermatophyta</taxon>
        <taxon>Magnoliopsida</taxon>
        <taxon>eudicotyledons</taxon>
        <taxon>Gunneridae</taxon>
        <taxon>Pentapetalae</taxon>
        <taxon>rosids</taxon>
        <taxon>fabids</taxon>
        <taxon>Fabales</taxon>
        <taxon>Fabaceae</taxon>
        <taxon>Papilionoideae</taxon>
        <taxon>50 kb inversion clade</taxon>
        <taxon>genistoids sensu lato</taxon>
        <taxon>core genistoids</taxon>
        <taxon>Genisteae</taxon>
        <taxon>Lupinus</taxon>
    </lineage>
</organism>
<keyword evidence="5 10" id="KW-0645">Protease</keyword>
<dbReference type="InterPro" id="IPR018202">
    <property type="entry name" value="Ser_caboxypep_ser_AS"/>
</dbReference>
<dbReference type="GO" id="GO:0006508">
    <property type="term" value="P:proteolysis"/>
    <property type="evidence" value="ECO:0007669"/>
    <property type="project" value="UniProtKB-KW"/>
</dbReference>
<evidence type="ECO:0000256" key="8">
    <source>
        <dbReference type="ARBA" id="ARBA00023157"/>
    </source>
</evidence>
<evidence type="ECO:0000256" key="10">
    <source>
        <dbReference type="RuleBase" id="RU361156"/>
    </source>
</evidence>
<dbReference type="InterPro" id="IPR029058">
    <property type="entry name" value="AB_hydrolase_fold"/>
</dbReference>
<reference evidence="12" key="1">
    <citation type="journal article" date="2020" name="Nat. Commun.">
        <title>Genome sequence of the cluster root forming white lupin.</title>
        <authorList>
            <person name="Hufnagel B."/>
            <person name="Marques A."/>
            <person name="Soriano A."/>
            <person name="Marques L."/>
            <person name="Divol F."/>
            <person name="Doumas P."/>
            <person name="Sallet E."/>
            <person name="Mancinotti D."/>
            <person name="Carrere S."/>
            <person name="Marande W."/>
            <person name="Arribat S."/>
            <person name="Keller J."/>
            <person name="Huneau C."/>
            <person name="Blein T."/>
            <person name="Aime D."/>
            <person name="Laguerre M."/>
            <person name="Taylor J."/>
            <person name="Schubert V."/>
            <person name="Nelson M."/>
            <person name="Geu-Flores F."/>
            <person name="Crespi M."/>
            <person name="Gallardo-Guerrero K."/>
            <person name="Delaux P.-M."/>
            <person name="Salse J."/>
            <person name="Berges H."/>
            <person name="Guyot R."/>
            <person name="Gouzy J."/>
            <person name="Peret B."/>
        </authorList>
    </citation>
    <scope>NUCLEOTIDE SEQUENCE [LARGE SCALE GENOMIC DNA]</scope>
    <source>
        <strain evidence="12">cv. Amiga</strain>
    </source>
</reference>
<dbReference type="SUPFAM" id="SSF53474">
    <property type="entry name" value="alpha/beta-Hydrolases"/>
    <property type="match status" value="1"/>
</dbReference>
<dbReference type="GO" id="GO:0004185">
    <property type="term" value="F:serine-type carboxypeptidase activity"/>
    <property type="evidence" value="ECO:0007669"/>
    <property type="project" value="UniProtKB-UniRule"/>
</dbReference>
<evidence type="ECO:0000256" key="9">
    <source>
        <dbReference type="ARBA" id="ARBA00023180"/>
    </source>
</evidence>
<name>A0A6A4QYW7_LUPAL</name>
<dbReference type="GO" id="GO:0005773">
    <property type="term" value="C:vacuole"/>
    <property type="evidence" value="ECO:0007669"/>
    <property type="project" value="TreeGrafter"/>
</dbReference>
<dbReference type="Gene3D" id="6.10.250.940">
    <property type="match status" value="1"/>
</dbReference>
<dbReference type="PANTHER" id="PTHR11802">
    <property type="entry name" value="SERINE PROTEASE FAMILY S10 SERINE CARBOXYPEPTIDASE"/>
    <property type="match status" value="1"/>
</dbReference>
<dbReference type="Pfam" id="PF00450">
    <property type="entry name" value="Peptidase_S10"/>
    <property type="match status" value="1"/>
</dbReference>
<evidence type="ECO:0000256" key="5">
    <source>
        <dbReference type="ARBA" id="ARBA00022670"/>
    </source>
</evidence>
<gene>
    <name evidence="11" type="ORF">Lalb_Chr02g0158921</name>
</gene>
<dbReference type="PRINTS" id="PR00724">
    <property type="entry name" value="CRBOXYPTASEC"/>
</dbReference>
<dbReference type="FunFam" id="3.40.50.1820:FF:000013">
    <property type="entry name" value="Carboxypeptidase"/>
    <property type="match status" value="1"/>
</dbReference>
<dbReference type="InterPro" id="IPR001563">
    <property type="entry name" value="Peptidase_S10"/>
</dbReference>
<dbReference type="Gene3D" id="3.40.50.1820">
    <property type="entry name" value="alpha/beta hydrolase"/>
    <property type="match status" value="1"/>
</dbReference>
<dbReference type="Gene3D" id="3.40.50.11320">
    <property type="match status" value="1"/>
</dbReference>
<keyword evidence="4 10" id="KW-0121">Carboxypeptidase</keyword>
<feature type="signal peptide" evidence="10">
    <location>
        <begin position="1"/>
        <end position="24"/>
    </location>
</feature>
<comment type="caution">
    <text evidence="11">The sequence shown here is derived from an EMBL/GenBank/DDBJ whole genome shotgun (WGS) entry which is preliminary data.</text>
</comment>
<dbReference type="OrthoDB" id="443318at2759"/>
<dbReference type="EC" id="3.4.16.-" evidence="10"/>
<keyword evidence="9" id="KW-0325">Glycoprotein</keyword>
<dbReference type="AlphaFoldDB" id="A0A6A4QYW7"/>
<keyword evidence="8" id="KW-1015">Disulfide bond</keyword>
<evidence type="ECO:0000256" key="4">
    <source>
        <dbReference type="ARBA" id="ARBA00022645"/>
    </source>
</evidence>
<evidence type="ECO:0000256" key="6">
    <source>
        <dbReference type="ARBA" id="ARBA00022729"/>
    </source>
</evidence>
<comment type="similarity">
    <text evidence="2 10">Belongs to the peptidase S10 family.</text>
</comment>
<dbReference type="FunFam" id="3.40.50.11320:FF:000002">
    <property type="entry name" value="Carboxypeptidase"/>
    <property type="match status" value="1"/>
</dbReference>
<feature type="chain" id="PRO_5025705851" description="Carboxypeptidase" evidence="10">
    <location>
        <begin position="25"/>
        <end position="471"/>
    </location>
</feature>
<keyword evidence="3" id="KW-0964">Secreted</keyword>
<keyword evidence="6 10" id="KW-0732">Signal</keyword>
<evidence type="ECO:0000313" key="11">
    <source>
        <dbReference type="EMBL" id="KAE9619975.1"/>
    </source>
</evidence>
<keyword evidence="7 10" id="KW-0378">Hydrolase</keyword>
<dbReference type="InterPro" id="IPR033124">
    <property type="entry name" value="Ser_caboxypep_his_AS"/>
</dbReference>
<dbReference type="PANTHER" id="PTHR11802:SF87">
    <property type="entry name" value="SERINE CARBOXYPEPTIDASE-LIKE 25"/>
    <property type="match status" value="1"/>
</dbReference>
<evidence type="ECO:0000256" key="1">
    <source>
        <dbReference type="ARBA" id="ARBA00004613"/>
    </source>
</evidence>
<evidence type="ECO:0000256" key="2">
    <source>
        <dbReference type="ARBA" id="ARBA00009431"/>
    </source>
</evidence>
<protein>
    <recommendedName>
        <fullName evidence="10">Carboxypeptidase</fullName>
        <ecNumber evidence="10">3.4.16.-</ecNumber>
    </recommendedName>
</protein>
<dbReference type="PROSITE" id="PS00131">
    <property type="entry name" value="CARBOXYPEPT_SER_SER"/>
    <property type="match status" value="1"/>
</dbReference>
<evidence type="ECO:0000256" key="3">
    <source>
        <dbReference type="ARBA" id="ARBA00022525"/>
    </source>
</evidence>
<evidence type="ECO:0000256" key="7">
    <source>
        <dbReference type="ARBA" id="ARBA00022801"/>
    </source>
</evidence>